<protein>
    <submittedName>
        <fullName evidence="2">Uncharacterized protein</fullName>
    </submittedName>
</protein>
<evidence type="ECO:0000256" key="1">
    <source>
        <dbReference type="SAM" id="Phobius"/>
    </source>
</evidence>
<dbReference type="AlphaFoldDB" id="A0A644VW95"/>
<evidence type="ECO:0000313" key="2">
    <source>
        <dbReference type="EMBL" id="MPL95699.1"/>
    </source>
</evidence>
<organism evidence="2">
    <name type="scientific">bioreactor metagenome</name>
    <dbReference type="NCBI Taxonomy" id="1076179"/>
    <lineage>
        <taxon>unclassified sequences</taxon>
        <taxon>metagenomes</taxon>
        <taxon>ecological metagenomes</taxon>
    </lineage>
</organism>
<feature type="transmembrane region" description="Helical" evidence="1">
    <location>
        <begin position="127"/>
        <end position="146"/>
    </location>
</feature>
<reference evidence="2" key="1">
    <citation type="submission" date="2019-08" db="EMBL/GenBank/DDBJ databases">
        <authorList>
            <person name="Kucharzyk K."/>
            <person name="Murdoch R.W."/>
            <person name="Higgins S."/>
            <person name="Loffler F."/>
        </authorList>
    </citation>
    <scope>NUCLEOTIDE SEQUENCE</scope>
</reference>
<keyword evidence="1" id="KW-0812">Transmembrane</keyword>
<sequence length="166" mass="19143">MILFPYGKVVLVTDKEKTQVVQILRDNLKKNSILQMLFSRCDDTCAGYLNGSVRRSNFRITTIRNGSNTFKPIFKGELESKDGKTIIHIKARLNIVIIGFIFVWFEFYGRLIFSDFTNVANWGGKAIVLPILVTIVLYGIIDYFFWKEFKAFKEQICALLDAEPIE</sequence>
<accession>A0A644VW95</accession>
<keyword evidence="1" id="KW-0472">Membrane</keyword>
<proteinExistence type="predicted"/>
<feature type="transmembrane region" description="Helical" evidence="1">
    <location>
        <begin position="91"/>
        <end position="107"/>
    </location>
</feature>
<dbReference type="EMBL" id="VSSQ01000478">
    <property type="protein sequence ID" value="MPL95699.1"/>
    <property type="molecule type" value="Genomic_DNA"/>
</dbReference>
<keyword evidence="1" id="KW-1133">Transmembrane helix</keyword>
<comment type="caution">
    <text evidence="2">The sequence shown here is derived from an EMBL/GenBank/DDBJ whole genome shotgun (WGS) entry which is preliminary data.</text>
</comment>
<name>A0A644VW95_9ZZZZ</name>
<gene>
    <name evidence="2" type="ORF">SDC9_41871</name>
</gene>